<dbReference type="InterPro" id="IPR029063">
    <property type="entry name" value="SAM-dependent_MTases_sf"/>
</dbReference>
<dbReference type="CDD" id="cd02440">
    <property type="entry name" value="AdoMet_MTases"/>
    <property type="match status" value="1"/>
</dbReference>
<proteinExistence type="predicted"/>
<dbReference type="PANTHER" id="PTHR12496">
    <property type="entry name" value="CGI-41 METHYLTRANSFERASE"/>
    <property type="match status" value="1"/>
</dbReference>
<dbReference type="InterPro" id="IPR025714">
    <property type="entry name" value="Methyltranfer_dom"/>
</dbReference>
<dbReference type="Proteomes" id="UP000027135">
    <property type="component" value="Unassembled WGS sequence"/>
</dbReference>
<keyword evidence="3" id="KW-1185">Reference proteome</keyword>
<dbReference type="PANTHER" id="PTHR12496:SF0">
    <property type="entry name" value="METHYLTRANSFERASE DOMAIN-CONTAINING PROTEIN"/>
    <property type="match status" value="1"/>
</dbReference>
<protein>
    <recommendedName>
        <fullName evidence="1">Methyltransferase domain-containing protein</fullName>
    </recommendedName>
</protein>
<dbReference type="Gene3D" id="3.40.50.150">
    <property type="entry name" value="Vaccinia Virus protein VP39"/>
    <property type="match status" value="1"/>
</dbReference>
<dbReference type="OMA" id="HIMPCCY"/>
<dbReference type="AlphaFoldDB" id="A0A067R3S0"/>
<sequence>MLVPPGYADYASYFSDALSFLRDYSWVYNFPVTELLVRDVFKQIPADWLPALLSLTNQQLNILPQGFVMDDWPPSLIRFCHRCHTLKIPIQRVIKPVPELPDKICRRLTPKKQHEVMNLAALISAECHNYGISQVLDVGAGLGYLGQLLHYWYGYHILGLEVDTERVKTASRNQSDLCPSPAVKYVTCSISPESYHSIESEIQDFMNDNVCNCGLSEVCSYECGVLNRKLSLELCTGGCEQHSVEKSYYHSDEVNGSAHVYSGECNNEGRMLSQPVSSDSGLFGASNTSLCMTGLHTCGDLTVDAIRIFFQLVSVKLLVLVPCCYHKMSLAKDTAVIDGKFSNFPLSSSLCHLIHSAAFCDSPSFLCRPFLRLASQETAARWQQWSEEDHKEHSLQVMARAVLQLYAHNEDLVLKKKCRRGVRKTNRSTFESFMDDALKRYKFIANTNTSHCDSSTIFFQVAELWQHHEASCHLAEIVTALQMTVQGVAESFILADRAAYLQEHAVSSVEIVKVMDDGMSPRCFALVARK</sequence>
<gene>
    <name evidence="2" type="ORF">L798_13714</name>
</gene>
<evidence type="ECO:0000313" key="3">
    <source>
        <dbReference type="Proteomes" id="UP000027135"/>
    </source>
</evidence>
<dbReference type="eggNOG" id="KOG2651">
    <property type="taxonomic scope" value="Eukaryota"/>
</dbReference>
<dbReference type="Pfam" id="PF13679">
    <property type="entry name" value="Methyltransf_32"/>
    <property type="match status" value="1"/>
</dbReference>
<reference evidence="2 3" key="1">
    <citation type="journal article" date="2014" name="Nat. Commun.">
        <title>Molecular traces of alternative social organization in a termite genome.</title>
        <authorList>
            <person name="Terrapon N."/>
            <person name="Li C."/>
            <person name="Robertson H.M."/>
            <person name="Ji L."/>
            <person name="Meng X."/>
            <person name="Booth W."/>
            <person name="Chen Z."/>
            <person name="Childers C.P."/>
            <person name="Glastad K.M."/>
            <person name="Gokhale K."/>
            <person name="Gowin J."/>
            <person name="Gronenberg W."/>
            <person name="Hermansen R.A."/>
            <person name="Hu H."/>
            <person name="Hunt B.G."/>
            <person name="Huylmans A.K."/>
            <person name="Khalil S.M."/>
            <person name="Mitchell R.D."/>
            <person name="Munoz-Torres M.C."/>
            <person name="Mustard J.A."/>
            <person name="Pan H."/>
            <person name="Reese J.T."/>
            <person name="Scharf M.E."/>
            <person name="Sun F."/>
            <person name="Vogel H."/>
            <person name="Xiao J."/>
            <person name="Yang W."/>
            <person name="Yang Z."/>
            <person name="Yang Z."/>
            <person name="Zhou J."/>
            <person name="Zhu J."/>
            <person name="Brent C.S."/>
            <person name="Elsik C.G."/>
            <person name="Goodisman M.A."/>
            <person name="Liberles D.A."/>
            <person name="Roe R.M."/>
            <person name="Vargo E.L."/>
            <person name="Vilcinskas A."/>
            <person name="Wang J."/>
            <person name="Bornberg-Bauer E."/>
            <person name="Korb J."/>
            <person name="Zhang G."/>
            <person name="Liebig J."/>
        </authorList>
    </citation>
    <scope>NUCLEOTIDE SEQUENCE [LARGE SCALE GENOMIC DNA]</scope>
    <source>
        <tissue evidence="2">Whole organism</tissue>
    </source>
</reference>
<accession>A0A067R3S0</accession>
<feature type="domain" description="Methyltransferase" evidence="1">
    <location>
        <begin position="111"/>
        <end position="329"/>
    </location>
</feature>
<evidence type="ECO:0000313" key="2">
    <source>
        <dbReference type="EMBL" id="KDR12540.1"/>
    </source>
</evidence>
<organism evidence="2 3">
    <name type="scientific">Zootermopsis nevadensis</name>
    <name type="common">Dampwood termite</name>
    <dbReference type="NCBI Taxonomy" id="136037"/>
    <lineage>
        <taxon>Eukaryota</taxon>
        <taxon>Metazoa</taxon>
        <taxon>Ecdysozoa</taxon>
        <taxon>Arthropoda</taxon>
        <taxon>Hexapoda</taxon>
        <taxon>Insecta</taxon>
        <taxon>Pterygota</taxon>
        <taxon>Neoptera</taxon>
        <taxon>Polyneoptera</taxon>
        <taxon>Dictyoptera</taxon>
        <taxon>Blattodea</taxon>
        <taxon>Blattoidea</taxon>
        <taxon>Termitoidae</taxon>
        <taxon>Termopsidae</taxon>
        <taxon>Zootermopsis</taxon>
    </lineage>
</organism>
<dbReference type="InterPro" id="IPR052220">
    <property type="entry name" value="METTL25"/>
</dbReference>
<dbReference type="OrthoDB" id="10258156at2759"/>
<dbReference type="SUPFAM" id="SSF53335">
    <property type="entry name" value="S-adenosyl-L-methionine-dependent methyltransferases"/>
    <property type="match status" value="1"/>
</dbReference>
<dbReference type="EMBL" id="KK853011">
    <property type="protein sequence ID" value="KDR12540.1"/>
    <property type="molecule type" value="Genomic_DNA"/>
</dbReference>
<dbReference type="InParanoid" id="A0A067R3S0"/>
<name>A0A067R3S0_ZOONE</name>
<evidence type="ECO:0000259" key="1">
    <source>
        <dbReference type="Pfam" id="PF13679"/>
    </source>
</evidence>